<dbReference type="Gene3D" id="1.20.1250.20">
    <property type="entry name" value="MFS general substrate transporter like domains"/>
    <property type="match status" value="1"/>
</dbReference>
<name>A0A212PW91_9CHLR</name>
<evidence type="ECO:0000256" key="1">
    <source>
        <dbReference type="ARBA" id="ARBA00004651"/>
    </source>
</evidence>
<feature type="transmembrane region" description="Helical" evidence="6">
    <location>
        <begin position="257"/>
        <end position="280"/>
    </location>
</feature>
<dbReference type="PROSITE" id="PS50850">
    <property type="entry name" value="MFS"/>
    <property type="match status" value="1"/>
</dbReference>
<dbReference type="InterPro" id="IPR011701">
    <property type="entry name" value="MFS"/>
</dbReference>
<dbReference type="SUPFAM" id="SSF103473">
    <property type="entry name" value="MFS general substrate transporter"/>
    <property type="match status" value="1"/>
</dbReference>
<keyword evidence="2" id="KW-0813">Transport</keyword>
<dbReference type="EMBL" id="FYEK01000003">
    <property type="protein sequence ID" value="SNB51204.1"/>
    <property type="molecule type" value="Genomic_DNA"/>
</dbReference>
<dbReference type="GO" id="GO:0005886">
    <property type="term" value="C:plasma membrane"/>
    <property type="evidence" value="ECO:0007669"/>
    <property type="project" value="UniProtKB-SubCell"/>
</dbReference>
<sequence length="422" mass="45532">MMKSVYLTLFLLFLANFLNFMDRQIIAALAPLLQREWELSDFQLGLLHTAFGVVYALAPFPIAYLADRWLRSRVVALAVGIRSAAMAWSGSALSYGMLLLGRAGLGFGQAGYGPSALAWISDVFPPAYRSRAVGFHDLGVLLGAAAGYGVGGLLGQALGWRLALWIAALPGFPLAVLIGRMRESVKGQSDLEALHAETTPASMPVLPPLETIRTFLRIATLRWTFVTGILISFATGALAYWLPSFAVRVHGLSPGHAGLLIGALTVLTGSLGVLSGGFLADRWWKRNPGGRLRTVGLGFALGSLPAMGAILIPDFRAFVWFSALALYFYTFYFPCMGPLMHQVTLPTMRAAVFGFYLFLVHILGSAPAPALVGWVSDQIGDLRIGVILAPLIALVGSTAAFWGSRYVGEDARRMQERLRSLI</sequence>
<reference evidence="9" key="1">
    <citation type="submission" date="2017-06" db="EMBL/GenBank/DDBJ databases">
        <authorList>
            <person name="Varghese N."/>
            <person name="Submissions S."/>
        </authorList>
    </citation>
    <scope>NUCLEOTIDE SEQUENCE [LARGE SCALE GENOMIC DNA]</scope>
    <source>
        <strain evidence="9">JAD2</strain>
    </source>
</reference>
<evidence type="ECO:0000256" key="4">
    <source>
        <dbReference type="ARBA" id="ARBA00022989"/>
    </source>
</evidence>
<accession>A0A212PW91</accession>
<evidence type="ECO:0000256" key="2">
    <source>
        <dbReference type="ARBA" id="ARBA00022448"/>
    </source>
</evidence>
<evidence type="ECO:0000256" key="3">
    <source>
        <dbReference type="ARBA" id="ARBA00022692"/>
    </source>
</evidence>
<dbReference type="AlphaFoldDB" id="A0A212PW91"/>
<keyword evidence="3 6" id="KW-0812">Transmembrane</keyword>
<dbReference type="GO" id="GO:0022857">
    <property type="term" value="F:transmembrane transporter activity"/>
    <property type="evidence" value="ECO:0007669"/>
    <property type="project" value="InterPro"/>
</dbReference>
<feature type="transmembrane region" description="Helical" evidence="6">
    <location>
        <begin position="351"/>
        <end position="372"/>
    </location>
</feature>
<feature type="transmembrane region" description="Helical" evidence="6">
    <location>
        <begin position="162"/>
        <end position="179"/>
    </location>
</feature>
<feature type="transmembrane region" description="Helical" evidence="6">
    <location>
        <begin position="384"/>
        <end position="404"/>
    </location>
</feature>
<dbReference type="Proteomes" id="UP000197025">
    <property type="component" value="Unassembled WGS sequence"/>
</dbReference>
<evidence type="ECO:0000259" key="7">
    <source>
        <dbReference type="PROSITE" id="PS50850"/>
    </source>
</evidence>
<dbReference type="InterPro" id="IPR020846">
    <property type="entry name" value="MFS_dom"/>
</dbReference>
<feature type="transmembrane region" description="Helical" evidence="6">
    <location>
        <begin position="74"/>
        <end position="93"/>
    </location>
</feature>
<dbReference type="Pfam" id="PF07690">
    <property type="entry name" value="MFS_1"/>
    <property type="match status" value="1"/>
</dbReference>
<dbReference type="FunCoup" id="A0A212PW91">
    <property type="interactions" value="294"/>
</dbReference>
<feature type="transmembrane region" description="Helical" evidence="6">
    <location>
        <begin position="223"/>
        <end position="242"/>
    </location>
</feature>
<feature type="transmembrane region" description="Helical" evidence="6">
    <location>
        <begin position="318"/>
        <end position="339"/>
    </location>
</feature>
<dbReference type="InterPro" id="IPR036259">
    <property type="entry name" value="MFS_trans_sf"/>
</dbReference>
<feature type="domain" description="Major facilitator superfamily (MFS) profile" evidence="7">
    <location>
        <begin position="8"/>
        <end position="422"/>
    </location>
</feature>
<keyword evidence="9" id="KW-1185">Reference proteome</keyword>
<evidence type="ECO:0000256" key="6">
    <source>
        <dbReference type="SAM" id="Phobius"/>
    </source>
</evidence>
<evidence type="ECO:0000313" key="9">
    <source>
        <dbReference type="Proteomes" id="UP000197025"/>
    </source>
</evidence>
<dbReference type="InterPro" id="IPR044770">
    <property type="entry name" value="MFS_spinster-like"/>
</dbReference>
<keyword evidence="5 6" id="KW-0472">Membrane</keyword>
<gene>
    <name evidence="8" type="ORF">SAMN02746019_00021230</name>
</gene>
<feature type="transmembrane region" description="Helical" evidence="6">
    <location>
        <begin position="43"/>
        <end position="62"/>
    </location>
</feature>
<evidence type="ECO:0000313" key="8">
    <source>
        <dbReference type="EMBL" id="SNB51204.1"/>
    </source>
</evidence>
<protein>
    <submittedName>
        <fullName evidence="8">Predicted arabinose efflux permease, MFS family</fullName>
    </submittedName>
</protein>
<keyword evidence="4 6" id="KW-1133">Transmembrane helix</keyword>
<comment type="subcellular location">
    <subcellularLocation>
        <location evidence="1">Cell membrane</location>
        <topology evidence="1">Multi-pass membrane protein</topology>
    </subcellularLocation>
</comment>
<dbReference type="PANTHER" id="PTHR23505">
    <property type="entry name" value="SPINSTER"/>
    <property type="match status" value="1"/>
</dbReference>
<feature type="transmembrane region" description="Helical" evidence="6">
    <location>
        <begin position="292"/>
        <end position="312"/>
    </location>
</feature>
<proteinExistence type="predicted"/>
<dbReference type="InParanoid" id="A0A212PW91"/>
<evidence type="ECO:0000256" key="5">
    <source>
        <dbReference type="ARBA" id="ARBA00023136"/>
    </source>
</evidence>
<organism evidence="8 9">
    <name type="scientific">Thermoflexus hugenholtzii JAD2</name>
    <dbReference type="NCBI Taxonomy" id="877466"/>
    <lineage>
        <taxon>Bacteria</taxon>
        <taxon>Bacillati</taxon>
        <taxon>Chloroflexota</taxon>
        <taxon>Thermoflexia</taxon>
        <taxon>Thermoflexales</taxon>
        <taxon>Thermoflexaceae</taxon>
        <taxon>Thermoflexus</taxon>
    </lineage>
</organism>
<dbReference type="PANTHER" id="PTHR23505:SF79">
    <property type="entry name" value="PROTEIN SPINSTER"/>
    <property type="match status" value="1"/>
</dbReference>